<keyword evidence="2" id="KW-0472">Membrane</keyword>
<evidence type="ECO:0000256" key="2">
    <source>
        <dbReference type="SAM" id="Phobius"/>
    </source>
</evidence>
<name>A0AAE7CLJ2_STRAT</name>
<evidence type="ECO:0000313" key="3">
    <source>
        <dbReference type="EMBL" id="QIT44813.1"/>
    </source>
</evidence>
<evidence type="ECO:0000256" key="1">
    <source>
        <dbReference type="SAM" id="MobiDB-lite"/>
    </source>
</evidence>
<dbReference type="RefSeq" id="WP_167797192.1">
    <property type="nucleotide sequence ID" value="NZ_CP050692.1"/>
</dbReference>
<accession>A0AAE7CLJ2</accession>
<feature type="region of interest" description="Disordered" evidence="1">
    <location>
        <begin position="1"/>
        <end position="35"/>
    </location>
</feature>
<dbReference type="AlphaFoldDB" id="A0AAE7CLJ2"/>
<keyword evidence="2" id="KW-1133">Transmembrane helix</keyword>
<organism evidence="3 4">
    <name type="scientific">Streptomyces antibioticus</name>
    <dbReference type="NCBI Taxonomy" id="1890"/>
    <lineage>
        <taxon>Bacteria</taxon>
        <taxon>Bacillati</taxon>
        <taxon>Actinomycetota</taxon>
        <taxon>Actinomycetes</taxon>
        <taxon>Kitasatosporales</taxon>
        <taxon>Streptomycetaceae</taxon>
        <taxon>Streptomyces</taxon>
    </lineage>
</organism>
<protein>
    <submittedName>
        <fullName evidence="3">Uncharacterized protein</fullName>
    </submittedName>
</protein>
<feature type="compositionally biased region" description="Basic and acidic residues" evidence="1">
    <location>
        <begin position="111"/>
        <end position="121"/>
    </location>
</feature>
<evidence type="ECO:0000313" key="4">
    <source>
        <dbReference type="Proteomes" id="UP000502504"/>
    </source>
</evidence>
<feature type="compositionally biased region" description="Low complexity" evidence="1">
    <location>
        <begin position="122"/>
        <end position="134"/>
    </location>
</feature>
<reference evidence="3 4" key="1">
    <citation type="submission" date="2020-03" db="EMBL/GenBank/DDBJ databases">
        <title>Is there a link between lipid content and antibiotic production in Streptomyces?</title>
        <authorList>
            <person name="David M."/>
            <person name="Lejeune C."/>
            <person name="Abreu S."/>
            <person name="Thibessard A."/>
            <person name="Leblond P."/>
            <person name="Chaminade P."/>
            <person name="Virolle M.-J."/>
        </authorList>
    </citation>
    <scope>NUCLEOTIDE SEQUENCE [LARGE SCALE GENOMIC DNA]</scope>
    <source>
        <strain evidence="3 4">DSM 41481</strain>
    </source>
</reference>
<feature type="region of interest" description="Disordered" evidence="1">
    <location>
        <begin position="106"/>
        <end position="141"/>
    </location>
</feature>
<keyword evidence="2" id="KW-0812">Transmembrane</keyword>
<feature type="compositionally biased region" description="Polar residues" evidence="1">
    <location>
        <begin position="1"/>
        <end position="11"/>
    </location>
</feature>
<dbReference type="Proteomes" id="UP000502504">
    <property type="component" value="Chromosome"/>
</dbReference>
<gene>
    <name evidence="3" type="ORF">HCX60_15650</name>
</gene>
<dbReference type="EMBL" id="CP050692">
    <property type="protein sequence ID" value="QIT44813.1"/>
    <property type="molecule type" value="Genomic_DNA"/>
</dbReference>
<proteinExistence type="predicted"/>
<feature type="transmembrane region" description="Helical" evidence="2">
    <location>
        <begin position="73"/>
        <end position="93"/>
    </location>
</feature>
<sequence>MSGNERSNGSLSAGLADPWGEPAGGGAVTRDHDPDEVTIQIDALSPAAAGQDASDVPVFVDESGRRSRTFRRIGISVGIACAAYAVVIVVTLLSGSAAVPWLPVPVPGAGGDEKPASEVDPTRGPSAAATPAAGQPGGTAA</sequence>